<evidence type="ECO:0000256" key="1">
    <source>
        <dbReference type="SAM" id="MobiDB-lite"/>
    </source>
</evidence>
<sequence>MRVLLVRHPTTPTPEGCRWCGTPQREHPQTWIPGHGWHGWTEPTRQQIAARMRARLTRKDQP</sequence>
<gene>
    <name evidence="2" type="ORF">GA0070563_1126</name>
</gene>
<evidence type="ECO:0000313" key="3">
    <source>
        <dbReference type="Proteomes" id="UP000183585"/>
    </source>
</evidence>
<proteinExistence type="predicted"/>
<name>A0A1C5AA11_9ACTN</name>
<feature type="region of interest" description="Disordered" evidence="1">
    <location>
        <begin position="1"/>
        <end position="23"/>
    </location>
</feature>
<reference evidence="3" key="1">
    <citation type="submission" date="2016-06" db="EMBL/GenBank/DDBJ databases">
        <authorList>
            <person name="Varghese N."/>
            <person name="Submissions Spin"/>
        </authorList>
    </citation>
    <scope>NUCLEOTIDE SEQUENCE [LARGE SCALE GENOMIC DNA]</scope>
    <source>
        <strain evidence="3">DSM 43168</strain>
    </source>
</reference>
<accession>A0A1C5AA11</accession>
<dbReference type="Proteomes" id="UP000183585">
    <property type="component" value="Unassembled WGS sequence"/>
</dbReference>
<evidence type="ECO:0000313" key="2">
    <source>
        <dbReference type="EMBL" id="SCF41844.1"/>
    </source>
</evidence>
<protein>
    <submittedName>
        <fullName evidence="2">Uncharacterized protein</fullName>
    </submittedName>
</protein>
<organism evidence="2 3">
    <name type="scientific">Micromonospora carbonacea</name>
    <dbReference type="NCBI Taxonomy" id="47853"/>
    <lineage>
        <taxon>Bacteria</taxon>
        <taxon>Bacillati</taxon>
        <taxon>Actinomycetota</taxon>
        <taxon>Actinomycetes</taxon>
        <taxon>Micromonosporales</taxon>
        <taxon>Micromonosporaceae</taxon>
        <taxon>Micromonospora</taxon>
    </lineage>
</organism>
<dbReference type="EMBL" id="FMCT01000012">
    <property type="protein sequence ID" value="SCF41844.1"/>
    <property type="molecule type" value="Genomic_DNA"/>
</dbReference>
<dbReference type="AlphaFoldDB" id="A0A1C5AA11"/>
<keyword evidence="3" id="KW-1185">Reference proteome</keyword>